<dbReference type="PANTHER" id="PTHR42715">
    <property type="entry name" value="BETA-GLUCOSIDASE"/>
    <property type="match status" value="1"/>
</dbReference>
<dbReference type="Pfam" id="PF01915">
    <property type="entry name" value="Glyco_hydro_3_C"/>
    <property type="match status" value="1"/>
</dbReference>
<evidence type="ECO:0000256" key="2">
    <source>
        <dbReference type="ARBA" id="ARBA00022801"/>
    </source>
</evidence>
<dbReference type="Pfam" id="PF14310">
    <property type="entry name" value="Fn3-like"/>
    <property type="match status" value="1"/>
</dbReference>
<organism evidence="4 5">
    <name type="scientific">Pedobacter helvus</name>
    <dbReference type="NCBI Taxonomy" id="2563444"/>
    <lineage>
        <taxon>Bacteria</taxon>
        <taxon>Pseudomonadati</taxon>
        <taxon>Bacteroidota</taxon>
        <taxon>Sphingobacteriia</taxon>
        <taxon>Sphingobacteriales</taxon>
        <taxon>Sphingobacteriaceae</taxon>
        <taxon>Pedobacter</taxon>
    </lineage>
</organism>
<comment type="caution">
    <text evidence="4">The sequence shown here is derived from an EMBL/GenBank/DDBJ whole genome shotgun (WGS) entry which is preliminary data.</text>
</comment>
<dbReference type="InterPro" id="IPR013783">
    <property type="entry name" value="Ig-like_fold"/>
</dbReference>
<name>A0ABW9JM81_9SPHI</name>
<proteinExistence type="inferred from homology"/>
<dbReference type="Proteomes" id="UP001517367">
    <property type="component" value="Unassembled WGS sequence"/>
</dbReference>
<evidence type="ECO:0000256" key="1">
    <source>
        <dbReference type="ARBA" id="ARBA00005336"/>
    </source>
</evidence>
<gene>
    <name evidence="4" type="ORF">E5L68_019105</name>
</gene>
<reference evidence="4 5" key="1">
    <citation type="submission" date="2024-12" db="EMBL/GenBank/DDBJ databases">
        <authorList>
            <person name="Hu S."/>
        </authorList>
    </citation>
    <scope>NUCLEOTIDE SEQUENCE [LARGE SCALE GENOMIC DNA]</scope>
    <source>
        <strain evidence="4 5">P-25</strain>
    </source>
</reference>
<dbReference type="InterPro" id="IPR001764">
    <property type="entry name" value="Glyco_hydro_3_N"/>
</dbReference>
<dbReference type="InterPro" id="IPR017853">
    <property type="entry name" value="GH"/>
</dbReference>
<evidence type="ECO:0000259" key="3">
    <source>
        <dbReference type="SMART" id="SM01217"/>
    </source>
</evidence>
<dbReference type="Gene3D" id="3.40.50.1700">
    <property type="entry name" value="Glycoside hydrolase family 3 C-terminal domain"/>
    <property type="match status" value="1"/>
</dbReference>
<protein>
    <submittedName>
        <fullName evidence="4">Beta-glucosidase</fullName>
    </submittedName>
</protein>
<keyword evidence="5" id="KW-1185">Reference proteome</keyword>
<comment type="similarity">
    <text evidence="1">Belongs to the glycosyl hydrolase 3 family.</text>
</comment>
<dbReference type="InterPro" id="IPR050288">
    <property type="entry name" value="Cellulose_deg_GH3"/>
</dbReference>
<sequence>MLKKIKFCIVGFLSIIVQSKAQTNDSFPQLGKNSVKEVINAMTVEEKVLILMGLGKDNWERPPKDNWSLFVAGIGGRTYAIPRLGIPSVIFADGPAGLHISPNQIVGAKAEMEMQASEQKRTSELDKTRKKIKSSYYYCTAFPTETAIASSWNVDLVEKVGKAMGKESLEYGVDVILAPAMNIQRNPLCGRNFEYYSEDPLLSGKLASALVKGIQLDGVGACVKHFAANNQETNRHSFDPLEVGTGWHRLLDKPTINAVISQRALREIYLRGFEIVTKEARPKSIMSSYNRLNGFYTSESKELLTNILRDEWGYNSFVVTDWRAGIDVAAQVMAGNDLFMPGRYQYEELIKAIKDRRLDLSSIDMNVERILNFILTTPRFKRYENSNKPNLSEHSKIAYQSALESIVLLKNKNSTLPLKKVKNVALFGKTSYSFITGGTGSGEVNYKHAVSILEAFKTGGYKLSKVLEMKYMQFIDSVRNNSTDKKIKQSVDFHDEMSISSEIIKDQEKNTEVAVITIGRSSGEGFDRKVDNDFNLTRNEKELINKVSDIYHKAGKKVVVVLNISGVIEMDSWRNSVDAIVLAWQTGQEGGNAVLNILNGKETPSGKLAVSFPIKYADVPSSDPKMFPGIPIENPVNALYNEGVYVGYRYYNTFNIPTAYEFGFGMSYTQFEYSNLKLSDTIFKDKIRLSFTVKNIGKFSGKEIVQLYISAPKSQLDKPTYELKGFEKTVLLKPNESQLIIIDISPKLLSSFWSGKSAWIADKGIYEVLVGSSSKSIDLRSSFNLNNDIMVEKVNNYLYPNYMLNELNSSTN</sequence>
<evidence type="ECO:0000313" key="4">
    <source>
        <dbReference type="EMBL" id="MFN0293497.1"/>
    </source>
</evidence>
<dbReference type="InterPro" id="IPR036962">
    <property type="entry name" value="Glyco_hydro_3_N_sf"/>
</dbReference>
<dbReference type="Gene3D" id="2.60.40.10">
    <property type="entry name" value="Immunoglobulins"/>
    <property type="match status" value="1"/>
</dbReference>
<dbReference type="PANTHER" id="PTHR42715:SF10">
    <property type="entry name" value="BETA-GLUCOSIDASE"/>
    <property type="match status" value="1"/>
</dbReference>
<accession>A0ABW9JM81</accession>
<dbReference type="SMART" id="SM01217">
    <property type="entry name" value="Fn3_like"/>
    <property type="match status" value="1"/>
</dbReference>
<feature type="domain" description="Fibronectin type III-like" evidence="3">
    <location>
        <begin position="703"/>
        <end position="774"/>
    </location>
</feature>
<dbReference type="InterPro" id="IPR002772">
    <property type="entry name" value="Glyco_hydro_3_C"/>
</dbReference>
<dbReference type="RefSeq" id="WP_138729170.1">
    <property type="nucleotide sequence ID" value="NZ_SRMP02000050.1"/>
</dbReference>
<dbReference type="SUPFAM" id="SSF52279">
    <property type="entry name" value="Beta-D-glucan exohydrolase, C-terminal domain"/>
    <property type="match status" value="1"/>
</dbReference>
<dbReference type="SUPFAM" id="SSF51445">
    <property type="entry name" value="(Trans)glycosidases"/>
    <property type="match status" value="1"/>
</dbReference>
<dbReference type="EMBL" id="SRMP02000050">
    <property type="protein sequence ID" value="MFN0293497.1"/>
    <property type="molecule type" value="Genomic_DNA"/>
</dbReference>
<dbReference type="InterPro" id="IPR026891">
    <property type="entry name" value="Fn3-like"/>
</dbReference>
<dbReference type="InterPro" id="IPR036881">
    <property type="entry name" value="Glyco_hydro_3_C_sf"/>
</dbReference>
<dbReference type="PRINTS" id="PR00133">
    <property type="entry name" value="GLHYDRLASE3"/>
</dbReference>
<evidence type="ECO:0000313" key="5">
    <source>
        <dbReference type="Proteomes" id="UP001517367"/>
    </source>
</evidence>
<dbReference type="Gene3D" id="3.20.20.300">
    <property type="entry name" value="Glycoside hydrolase, family 3, N-terminal domain"/>
    <property type="match status" value="1"/>
</dbReference>
<dbReference type="Pfam" id="PF00933">
    <property type="entry name" value="Glyco_hydro_3"/>
    <property type="match status" value="1"/>
</dbReference>
<keyword evidence="2" id="KW-0378">Hydrolase</keyword>